<comment type="caution">
    <text evidence="1">The sequence shown here is derived from an EMBL/GenBank/DDBJ whole genome shotgun (WGS) entry which is preliminary data.</text>
</comment>
<evidence type="ECO:0000313" key="2">
    <source>
        <dbReference type="Proteomes" id="UP001632038"/>
    </source>
</evidence>
<proteinExistence type="predicted"/>
<name>A0ABD3E2Y4_9LAMI</name>
<keyword evidence="2" id="KW-1185">Reference proteome</keyword>
<evidence type="ECO:0000313" key="1">
    <source>
        <dbReference type="EMBL" id="KAL3648870.1"/>
    </source>
</evidence>
<sequence length="103" mass="11350">MVWLYNIGYESLIYTVEKVCDSSGEDPTCSRSVSGNSISDHLTYYDVQMGCDVSSSCKMVMDPRVASYGRTDLDGNLILFRDPSTPVLKLGMDTGIKGSFVKM</sequence>
<gene>
    <name evidence="1" type="ORF">CASFOL_005273</name>
</gene>
<reference evidence="2" key="1">
    <citation type="journal article" date="2024" name="IScience">
        <title>Strigolactones Initiate the Formation of Haustorium-like Structures in Castilleja.</title>
        <authorList>
            <person name="Buerger M."/>
            <person name="Peterson D."/>
            <person name="Chory J."/>
        </authorList>
    </citation>
    <scope>NUCLEOTIDE SEQUENCE [LARGE SCALE GENOMIC DNA]</scope>
</reference>
<dbReference type="Proteomes" id="UP001632038">
    <property type="component" value="Unassembled WGS sequence"/>
</dbReference>
<protein>
    <submittedName>
        <fullName evidence="1">Uncharacterized protein</fullName>
    </submittedName>
</protein>
<dbReference type="AlphaFoldDB" id="A0ABD3E2Y4"/>
<dbReference type="EMBL" id="JAVIJP010000007">
    <property type="protein sequence ID" value="KAL3648870.1"/>
    <property type="molecule type" value="Genomic_DNA"/>
</dbReference>
<organism evidence="1 2">
    <name type="scientific">Castilleja foliolosa</name>
    <dbReference type="NCBI Taxonomy" id="1961234"/>
    <lineage>
        <taxon>Eukaryota</taxon>
        <taxon>Viridiplantae</taxon>
        <taxon>Streptophyta</taxon>
        <taxon>Embryophyta</taxon>
        <taxon>Tracheophyta</taxon>
        <taxon>Spermatophyta</taxon>
        <taxon>Magnoliopsida</taxon>
        <taxon>eudicotyledons</taxon>
        <taxon>Gunneridae</taxon>
        <taxon>Pentapetalae</taxon>
        <taxon>asterids</taxon>
        <taxon>lamiids</taxon>
        <taxon>Lamiales</taxon>
        <taxon>Orobanchaceae</taxon>
        <taxon>Pedicularideae</taxon>
        <taxon>Castillejinae</taxon>
        <taxon>Castilleja</taxon>
    </lineage>
</organism>
<accession>A0ABD3E2Y4</accession>